<keyword evidence="1" id="KW-0732">Signal</keyword>
<dbReference type="STRING" id="74649.A0A2P6R705"/>
<dbReference type="EMBL" id="PDCK01000041">
    <property type="protein sequence ID" value="PRQ42218.1"/>
    <property type="molecule type" value="Genomic_DNA"/>
</dbReference>
<keyword evidence="3" id="KW-1185">Reference proteome</keyword>
<dbReference type="Proteomes" id="UP000238479">
    <property type="component" value="Chromosome 3"/>
</dbReference>
<proteinExistence type="predicted"/>
<evidence type="ECO:0000256" key="1">
    <source>
        <dbReference type="SAM" id="SignalP"/>
    </source>
</evidence>
<name>A0A2P6R705_ROSCH</name>
<comment type="caution">
    <text evidence="2">The sequence shown here is derived from an EMBL/GenBank/DDBJ whole genome shotgun (WGS) entry which is preliminary data.</text>
</comment>
<feature type="signal peptide" evidence="1">
    <location>
        <begin position="1"/>
        <end position="15"/>
    </location>
</feature>
<dbReference type="Gramene" id="PRQ42218">
    <property type="protein sequence ID" value="PRQ42218"/>
    <property type="gene ID" value="RchiOBHm_Chr3g0455231"/>
</dbReference>
<gene>
    <name evidence="2" type="ORF">RchiOBHm_Chr3g0455231</name>
</gene>
<sequence length="115" mass="12399">MASLVAMTFSIPLSALHTFTNEVPLAKSALVRVSSRRVSGSASKPSASCNTNGAVSSLNQSCQHLLTTTSKPLLEILYCHRSIESCSHMIIFGYWVGPDIDDGYGYVEAFVNQIT</sequence>
<protein>
    <submittedName>
        <fullName evidence="2">Uncharacterized protein</fullName>
    </submittedName>
</protein>
<dbReference type="OrthoDB" id="1685715at2759"/>
<evidence type="ECO:0000313" key="2">
    <source>
        <dbReference type="EMBL" id="PRQ42218.1"/>
    </source>
</evidence>
<feature type="chain" id="PRO_5015175166" evidence="1">
    <location>
        <begin position="16"/>
        <end position="115"/>
    </location>
</feature>
<organism evidence="2 3">
    <name type="scientific">Rosa chinensis</name>
    <name type="common">China rose</name>
    <dbReference type="NCBI Taxonomy" id="74649"/>
    <lineage>
        <taxon>Eukaryota</taxon>
        <taxon>Viridiplantae</taxon>
        <taxon>Streptophyta</taxon>
        <taxon>Embryophyta</taxon>
        <taxon>Tracheophyta</taxon>
        <taxon>Spermatophyta</taxon>
        <taxon>Magnoliopsida</taxon>
        <taxon>eudicotyledons</taxon>
        <taxon>Gunneridae</taxon>
        <taxon>Pentapetalae</taxon>
        <taxon>rosids</taxon>
        <taxon>fabids</taxon>
        <taxon>Rosales</taxon>
        <taxon>Rosaceae</taxon>
        <taxon>Rosoideae</taxon>
        <taxon>Rosoideae incertae sedis</taxon>
        <taxon>Rosa</taxon>
    </lineage>
</organism>
<evidence type="ECO:0000313" key="3">
    <source>
        <dbReference type="Proteomes" id="UP000238479"/>
    </source>
</evidence>
<dbReference type="OMA" id="YLTTMSK"/>
<dbReference type="AlphaFoldDB" id="A0A2P6R705"/>
<reference evidence="2 3" key="1">
    <citation type="journal article" date="2018" name="Nat. Genet.">
        <title>The Rosa genome provides new insights in the design of modern roses.</title>
        <authorList>
            <person name="Bendahmane M."/>
        </authorList>
    </citation>
    <scope>NUCLEOTIDE SEQUENCE [LARGE SCALE GENOMIC DNA]</scope>
    <source>
        <strain evidence="3">cv. Old Blush</strain>
    </source>
</reference>
<accession>A0A2P6R705</accession>